<dbReference type="OMA" id="IRNGCHY"/>
<proteinExistence type="predicted"/>
<dbReference type="AlphaFoldDB" id="A0A0C2MZ59"/>
<dbReference type="GO" id="GO:0006783">
    <property type="term" value="P:heme biosynthetic process"/>
    <property type="evidence" value="ECO:0007669"/>
    <property type="project" value="TreeGrafter"/>
</dbReference>
<keyword evidence="3" id="KW-1185">Reference proteome</keyword>
<dbReference type="SUPFAM" id="SSF51726">
    <property type="entry name" value="UROD/MetE-like"/>
    <property type="match status" value="1"/>
</dbReference>
<accession>A0A0C2MZ59</accession>
<comment type="caution">
    <text evidence="2">The sequence shown here is derived from an EMBL/GenBank/DDBJ whole genome shotgun (WGS) entry which is preliminary data.</text>
</comment>
<protein>
    <submittedName>
        <fullName evidence="2">Uroporphyrinogen decarboxylase</fullName>
    </submittedName>
</protein>
<evidence type="ECO:0000259" key="1">
    <source>
        <dbReference type="PROSITE" id="PS00906"/>
    </source>
</evidence>
<dbReference type="OrthoDB" id="339900at2759"/>
<reference evidence="2 3" key="1">
    <citation type="journal article" date="2014" name="Genome Biol. Evol.">
        <title>The genome of the myxosporean Thelohanellus kitauei shows adaptations to nutrient acquisition within its fish host.</title>
        <authorList>
            <person name="Yang Y."/>
            <person name="Xiong J."/>
            <person name="Zhou Z."/>
            <person name="Huo F."/>
            <person name="Miao W."/>
            <person name="Ran C."/>
            <person name="Liu Y."/>
            <person name="Zhang J."/>
            <person name="Feng J."/>
            <person name="Wang M."/>
            <person name="Wang M."/>
            <person name="Wang L."/>
            <person name="Yao B."/>
        </authorList>
    </citation>
    <scope>NUCLEOTIDE SEQUENCE [LARGE SCALE GENOMIC DNA]</scope>
    <source>
        <strain evidence="2">Wuqing</strain>
    </source>
</reference>
<dbReference type="EMBL" id="JWZT01002428">
    <property type="protein sequence ID" value="KII69430.1"/>
    <property type="molecule type" value="Genomic_DNA"/>
</dbReference>
<dbReference type="GO" id="GO:0005829">
    <property type="term" value="C:cytosol"/>
    <property type="evidence" value="ECO:0007669"/>
    <property type="project" value="TreeGrafter"/>
</dbReference>
<gene>
    <name evidence="2" type="ORF">RF11_11074</name>
</gene>
<name>A0A0C2MZ59_THEKT</name>
<feature type="domain" description="Uroporphyrinogen decarboxylase (URO-D)" evidence="1">
    <location>
        <begin position="26"/>
        <end position="35"/>
    </location>
</feature>
<dbReference type="Gene3D" id="3.20.20.210">
    <property type="match status" value="1"/>
</dbReference>
<dbReference type="Proteomes" id="UP000031668">
    <property type="component" value="Unassembled WGS sequence"/>
</dbReference>
<evidence type="ECO:0000313" key="3">
    <source>
        <dbReference type="Proteomes" id="UP000031668"/>
    </source>
</evidence>
<dbReference type="InterPro" id="IPR000257">
    <property type="entry name" value="Uroporphyrinogen_deCOase"/>
</dbReference>
<sequence>MTKQFPALKNDLIFRVIKGEKVERTPIWIMRQAGRYLPGRLTVFIEFREVRKHHDFFEVVETPELCSQITIQPITRYDFDAAIIFSDILIVCQAIGIRVNMVPGKGPVIENPIVSPADIKKLDFNINIETAFKYLLDGITLTRFKLEGRCPLIGFCGAPWTLMCYMVDSDSKAAQKSLSGVRKWLFAYPDDAKHLLNQTAEIVGNLLVKQYEAGAQVVIV</sequence>
<dbReference type="GO" id="GO:0004853">
    <property type="term" value="F:uroporphyrinogen decarboxylase activity"/>
    <property type="evidence" value="ECO:0007669"/>
    <property type="project" value="InterPro"/>
</dbReference>
<dbReference type="PANTHER" id="PTHR21091">
    <property type="entry name" value="METHYLTETRAHYDROFOLATE:HOMOCYSTEINE METHYLTRANSFERASE RELATED"/>
    <property type="match status" value="1"/>
</dbReference>
<organism evidence="2 3">
    <name type="scientific">Thelohanellus kitauei</name>
    <name type="common">Myxosporean</name>
    <dbReference type="NCBI Taxonomy" id="669202"/>
    <lineage>
        <taxon>Eukaryota</taxon>
        <taxon>Metazoa</taxon>
        <taxon>Cnidaria</taxon>
        <taxon>Myxozoa</taxon>
        <taxon>Myxosporea</taxon>
        <taxon>Bivalvulida</taxon>
        <taxon>Platysporina</taxon>
        <taxon>Myxobolidae</taxon>
        <taxon>Thelohanellus</taxon>
    </lineage>
</organism>
<dbReference type="PROSITE" id="PS00906">
    <property type="entry name" value="UROD_1"/>
    <property type="match status" value="1"/>
</dbReference>
<dbReference type="PANTHER" id="PTHR21091:SF169">
    <property type="entry name" value="UROPORPHYRINOGEN DECARBOXYLASE"/>
    <property type="match status" value="1"/>
</dbReference>
<dbReference type="InterPro" id="IPR038071">
    <property type="entry name" value="UROD/MetE-like_sf"/>
</dbReference>
<dbReference type="Pfam" id="PF01208">
    <property type="entry name" value="URO-D"/>
    <property type="match status" value="1"/>
</dbReference>
<evidence type="ECO:0000313" key="2">
    <source>
        <dbReference type="EMBL" id="KII69430.1"/>
    </source>
</evidence>